<name>A0A3E3IZZ7_9FIRM</name>
<feature type="domain" description="Dit-like phage tail protein N-terminal" evidence="2">
    <location>
        <begin position="23"/>
        <end position="127"/>
    </location>
</feature>
<dbReference type="InterPro" id="IPR048494">
    <property type="entry name" value="Dit-like_N"/>
</dbReference>
<protein>
    <recommendedName>
        <fullName evidence="2">Dit-like phage tail protein N-terminal domain-containing protein</fullName>
    </recommendedName>
</protein>
<accession>A0A3E3IZZ7</accession>
<evidence type="ECO:0000313" key="4">
    <source>
        <dbReference type="Proteomes" id="UP000261166"/>
    </source>
</evidence>
<dbReference type="Pfam" id="PF21821">
    <property type="entry name" value="Dit_like"/>
    <property type="match status" value="1"/>
</dbReference>
<dbReference type="EMBL" id="QVLU01000005">
    <property type="protein sequence ID" value="RGE72615.1"/>
    <property type="molecule type" value="Genomic_DNA"/>
</dbReference>
<dbReference type="RefSeq" id="WP_025491466.1">
    <property type="nucleotide sequence ID" value="NZ_JBKVAZ010000028.1"/>
</dbReference>
<feature type="region of interest" description="Disordered" evidence="1">
    <location>
        <begin position="173"/>
        <end position="194"/>
    </location>
</feature>
<dbReference type="AlphaFoldDB" id="A0A3E3IZZ7"/>
<comment type="caution">
    <text evidence="3">The sequence shown here is derived from an EMBL/GenBank/DDBJ whole genome shotgun (WGS) entry which is preliminary data.</text>
</comment>
<feature type="compositionally biased region" description="Polar residues" evidence="1">
    <location>
        <begin position="173"/>
        <end position="186"/>
    </location>
</feature>
<dbReference type="OrthoDB" id="2086871at2"/>
<sequence>MGYRITGEKCGSIRFEPDTGTINKEGITMSSKMTENAIEDGSSINDHVIKSSEQFPIGGILVGGNADADRLTRMWKERDLLTYSGRVRGNNLIITNLSITSEHKNAGGCSFTATLQKANITTSAYIEMGETLMSQDDAREKTGNKTAATKNAGMTTTVSEAITGNAYTSYVNSYNGKSSGGPSSRKTAGYDGVR</sequence>
<dbReference type="Proteomes" id="UP000261166">
    <property type="component" value="Unassembled WGS sequence"/>
</dbReference>
<gene>
    <name evidence="3" type="ORF">DWY69_06930</name>
</gene>
<proteinExistence type="predicted"/>
<organism evidence="3 4">
    <name type="scientific">Eisenbergiella massiliensis</name>
    <dbReference type="NCBI Taxonomy" id="1720294"/>
    <lineage>
        <taxon>Bacteria</taxon>
        <taxon>Bacillati</taxon>
        <taxon>Bacillota</taxon>
        <taxon>Clostridia</taxon>
        <taxon>Lachnospirales</taxon>
        <taxon>Lachnospiraceae</taxon>
        <taxon>Eisenbergiella</taxon>
    </lineage>
</organism>
<evidence type="ECO:0000313" key="3">
    <source>
        <dbReference type="EMBL" id="RGE72615.1"/>
    </source>
</evidence>
<evidence type="ECO:0000259" key="2">
    <source>
        <dbReference type="Pfam" id="PF21821"/>
    </source>
</evidence>
<reference evidence="3 4" key="1">
    <citation type="submission" date="2018-08" db="EMBL/GenBank/DDBJ databases">
        <title>A genome reference for cultivated species of the human gut microbiota.</title>
        <authorList>
            <person name="Zou Y."/>
            <person name="Xue W."/>
            <person name="Luo G."/>
        </authorList>
    </citation>
    <scope>NUCLEOTIDE SEQUENCE [LARGE SCALE GENOMIC DNA]</scope>
    <source>
        <strain evidence="3 4">AF26-4BH</strain>
    </source>
</reference>
<evidence type="ECO:0000256" key="1">
    <source>
        <dbReference type="SAM" id="MobiDB-lite"/>
    </source>
</evidence>